<dbReference type="GO" id="GO:0008972">
    <property type="term" value="F:phosphomethylpyrimidine kinase activity"/>
    <property type="evidence" value="ECO:0007669"/>
    <property type="project" value="InterPro"/>
</dbReference>
<dbReference type="EC" id="2.7.1.49" evidence="2"/>
<name>A0A6M8ELL0_9BACT</name>
<sequence length="253" mass="27297">MKVVLSIAGSDSGGGAGIQADIKSAQYHGVFMTTAITAVTAQNTKGVSGICVLEPSFVKEQINSVLSDFKVASIKIGMLGSKKLVLEIEKAIKNLDIPIILDPVSISRAGSKLIDEEAVNSLKDLFKYSYLITPNKYEAKLFFDVSCIEDIKKLQKPQANILFKNMIESQDKTVDVLLTKDGEIKEFESSKANELNTHGTGCSYSSSIASLIAKNYSLEDAIKVSKDYIYNAIKNAPNLGAGNGPINHSLNDL</sequence>
<evidence type="ECO:0000259" key="3">
    <source>
        <dbReference type="Pfam" id="PF08543"/>
    </source>
</evidence>
<keyword evidence="4" id="KW-0418">Kinase</keyword>
<feature type="domain" description="Pyridoxamine kinase/Phosphomethylpyrimidine kinase" evidence="3">
    <location>
        <begin position="11"/>
        <end position="247"/>
    </location>
</feature>
<evidence type="ECO:0000313" key="4">
    <source>
        <dbReference type="EMBL" id="QKE29418.1"/>
    </source>
</evidence>
<organism evidence="4 5">
    <name type="scientific">Arcobacter acticola</name>
    <dbReference type="NCBI Taxonomy" id="1849015"/>
    <lineage>
        <taxon>Bacteria</taxon>
        <taxon>Pseudomonadati</taxon>
        <taxon>Campylobacterota</taxon>
        <taxon>Epsilonproteobacteria</taxon>
        <taxon>Campylobacterales</taxon>
        <taxon>Arcobacteraceae</taxon>
        <taxon>Arcobacter</taxon>
    </lineage>
</organism>
<dbReference type="GO" id="GO:0008902">
    <property type="term" value="F:hydroxymethylpyrimidine kinase activity"/>
    <property type="evidence" value="ECO:0007669"/>
    <property type="project" value="UniProtKB-EC"/>
</dbReference>
<dbReference type="GO" id="GO:0009228">
    <property type="term" value="P:thiamine biosynthetic process"/>
    <property type="evidence" value="ECO:0007669"/>
    <property type="project" value="InterPro"/>
</dbReference>
<keyword evidence="4" id="KW-0808">Transferase</keyword>
<dbReference type="EMBL" id="CP042652">
    <property type="protein sequence ID" value="QKE29418.1"/>
    <property type="molecule type" value="Genomic_DNA"/>
</dbReference>
<dbReference type="RefSeq" id="WP_172127101.1">
    <property type="nucleotide sequence ID" value="NZ_CP042652.1"/>
</dbReference>
<dbReference type="Proteomes" id="UP000503483">
    <property type="component" value="Chromosome"/>
</dbReference>
<dbReference type="GO" id="GO:0009229">
    <property type="term" value="P:thiamine diphosphate biosynthetic process"/>
    <property type="evidence" value="ECO:0007669"/>
    <property type="project" value="UniProtKB-UniPathway"/>
</dbReference>
<dbReference type="KEGG" id="paco:AACT_2297"/>
<dbReference type="InterPro" id="IPR004399">
    <property type="entry name" value="HMP/HMP-P_kinase_dom"/>
</dbReference>
<dbReference type="Pfam" id="PF08543">
    <property type="entry name" value="Phos_pyr_kin"/>
    <property type="match status" value="1"/>
</dbReference>
<evidence type="ECO:0000313" key="5">
    <source>
        <dbReference type="Proteomes" id="UP000503483"/>
    </source>
</evidence>
<dbReference type="SUPFAM" id="SSF53613">
    <property type="entry name" value="Ribokinase-like"/>
    <property type="match status" value="1"/>
</dbReference>
<dbReference type="InterPro" id="IPR029056">
    <property type="entry name" value="Ribokinase-like"/>
</dbReference>
<dbReference type="CDD" id="cd01169">
    <property type="entry name" value="HMPP_kinase"/>
    <property type="match status" value="1"/>
</dbReference>
<dbReference type="NCBIfam" id="TIGR00097">
    <property type="entry name" value="HMP-P_kinase"/>
    <property type="match status" value="1"/>
</dbReference>
<reference evidence="4 5" key="1">
    <citation type="submission" date="2019-08" db="EMBL/GenBank/DDBJ databases">
        <title>Complete genome sequence of Arcobacter acticola.</title>
        <authorList>
            <person name="Miller W."/>
        </authorList>
    </citation>
    <scope>NUCLEOTIDE SEQUENCE [LARGE SCALE GENOMIC DNA]</scope>
    <source>
        <strain evidence="4 5">KCTC 52212</strain>
    </source>
</reference>
<protein>
    <recommendedName>
        <fullName evidence="2">hydroxymethylpyrimidine kinase</fullName>
        <ecNumber evidence="2">2.7.1.49</ecNumber>
    </recommendedName>
</protein>
<comment type="pathway">
    <text evidence="1">Cofactor biosynthesis; thiamine diphosphate biosynthesis.</text>
</comment>
<keyword evidence="5" id="KW-1185">Reference proteome</keyword>
<dbReference type="PANTHER" id="PTHR20858:SF17">
    <property type="entry name" value="HYDROXYMETHYLPYRIMIDINE_PHOSPHOMETHYLPYRIMIDINE KINASE THI20-RELATED"/>
    <property type="match status" value="1"/>
</dbReference>
<gene>
    <name evidence="4" type="primary">thiD</name>
    <name evidence="4" type="ORF">AACT_2297</name>
</gene>
<evidence type="ECO:0000256" key="2">
    <source>
        <dbReference type="ARBA" id="ARBA00012135"/>
    </source>
</evidence>
<dbReference type="Gene3D" id="3.40.1190.20">
    <property type="match status" value="1"/>
</dbReference>
<accession>A0A6M8ELL0</accession>
<proteinExistence type="predicted"/>
<dbReference type="InterPro" id="IPR013749">
    <property type="entry name" value="PM/HMP-P_kinase-1"/>
</dbReference>
<dbReference type="UniPathway" id="UPA00060">
    <property type="reaction ID" value="UER00138"/>
</dbReference>
<dbReference type="PANTHER" id="PTHR20858">
    <property type="entry name" value="PHOSPHOMETHYLPYRIMIDINE KINASE"/>
    <property type="match status" value="1"/>
</dbReference>
<dbReference type="AlphaFoldDB" id="A0A6M8ELL0"/>
<dbReference type="GO" id="GO:0005829">
    <property type="term" value="C:cytosol"/>
    <property type="evidence" value="ECO:0007669"/>
    <property type="project" value="TreeGrafter"/>
</dbReference>
<evidence type="ECO:0000256" key="1">
    <source>
        <dbReference type="ARBA" id="ARBA00004948"/>
    </source>
</evidence>